<keyword evidence="4 6" id="KW-0472">Membrane</keyword>
<evidence type="ECO:0000256" key="4">
    <source>
        <dbReference type="ARBA" id="ARBA00023136"/>
    </source>
</evidence>
<name>A0AAN8ILL1_TRICO</name>
<feature type="compositionally biased region" description="Basic and acidic residues" evidence="5">
    <location>
        <begin position="405"/>
        <end position="424"/>
    </location>
</feature>
<feature type="compositionally biased region" description="Acidic residues" evidence="5">
    <location>
        <begin position="371"/>
        <end position="390"/>
    </location>
</feature>
<accession>A0AAN8ILL1</accession>
<protein>
    <submittedName>
        <fullName evidence="7">MFS domain-containing protein</fullName>
    </submittedName>
</protein>
<dbReference type="EMBL" id="WIXE01013390">
    <property type="protein sequence ID" value="KAK5975153.1"/>
    <property type="molecule type" value="Genomic_DNA"/>
</dbReference>
<evidence type="ECO:0000256" key="5">
    <source>
        <dbReference type="SAM" id="MobiDB-lite"/>
    </source>
</evidence>
<comment type="caution">
    <text evidence="7">The sequence shown here is derived from an EMBL/GenBank/DDBJ whole genome shotgun (WGS) entry which is preliminary data.</text>
</comment>
<sequence>MSVGWAYCAEMISPRHRFKLRTYTSWTNGRIIMGILTYIGQTWRMASFLNAAASLTTMALIAFVPESPMWCKRKGKYEREQAARKKLEWISGLETEEKEEEQPKPQHTISLLEMFQNPKLRKNFFVLAVMWFCGGLSIYTIDLNGEDMTKNLWIGQFTVSALASIIRVIVGFADDRLSWLGRRLVYILSMGTSVFTTIALIYESSVGMRGSTTYFILYLTAYNSLSVSWEPNYLSASELMPTEVRAKVMAMLNIISRVGNILAARTIGSFKGISDIAIFFVVLASDTFAFVTVFLFLKETKNIRLDHVSTERDEEEEEEPPAEVVSKAPETSKGTTEATTKSKEESARDDFKESSAENKSSENAEKPGGAEPEEEEDNEANEATLPEEDPNFNKVTLGNPMQGKKLGEQEKQDSKEGSKEKQAL</sequence>
<keyword evidence="2 6" id="KW-0812">Transmembrane</keyword>
<reference evidence="7 8" key="1">
    <citation type="submission" date="2019-10" db="EMBL/GenBank/DDBJ databases">
        <title>Assembly and Annotation for the nematode Trichostrongylus colubriformis.</title>
        <authorList>
            <person name="Martin J."/>
        </authorList>
    </citation>
    <scope>NUCLEOTIDE SEQUENCE [LARGE SCALE GENOMIC DNA]</scope>
    <source>
        <strain evidence="7">G859</strain>
        <tissue evidence="7">Whole worm</tissue>
    </source>
</reference>
<dbReference type="InterPro" id="IPR036259">
    <property type="entry name" value="MFS_trans_sf"/>
</dbReference>
<dbReference type="InterPro" id="IPR005828">
    <property type="entry name" value="MFS_sugar_transport-like"/>
</dbReference>
<dbReference type="Pfam" id="PF00083">
    <property type="entry name" value="Sugar_tr"/>
    <property type="match status" value="1"/>
</dbReference>
<dbReference type="PANTHER" id="PTHR24064">
    <property type="entry name" value="SOLUTE CARRIER FAMILY 22 MEMBER"/>
    <property type="match status" value="1"/>
</dbReference>
<dbReference type="GO" id="GO:0016020">
    <property type="term" value="C:membrane"/>
    <property type="evidence" value="ECO:0007669"/>
    <property type="project" value="UniProtKB-SubCell"/>
</dbReference>
<keyword evidence="3 6" id="KW-1133">Transmembrane helix</keyword>
<feature type="transmembrane region" description="Helical" evidence="6">
    <location>
        <begin position="124"/>
        <end position="141"/>
    </location>
</feature>
<gene>
    <name evidence="7" type="ORF">GCK32_006508</name>
</gene>
<evidence type="ECO:0000313" key="8">
    <source>
        <dbReference type="Proteomes" id="UP001331761"/>
    </source>
</evidence>
<feature type="compositionally biased region" description="Acidic residues" evidence="5">
    <location>
        <begin position="312"/>
        <end position="321"/>
    </location>
</feature>
<evidence type="ECO:0000256" key="6">
    <source>
        <dbReference type="SAM" id="Phobius"/>
    </source>
</evidence>
<feature type="transmembrane region" description="Helical" evidence="6">
    <location>
        <begin position="184"/>
        <end position="202"/>
    </location>
</feature>
<dbReference type="GO" id="GO:0022857">
    <property type="term" value="F:transmembrane transporter activity"/>
    <property type="evidence" value="ECO:0007669"/>
    <property type="project" value="InterPro"/>
</dbReference>
<proteinExistence type="predicted"/>
<feature type="compositionally biased region" description="Basic and acidic residues" evidence="5">
    <location>
        <begin position="340"/>
        <end position="365"/>
    </location>
</feature>
<feature type="transmembrane region" description="Helical" evidence="6">
    <location>
        <begin position="45"/>
        <end position="64"/>
    </location>
</feature>
<dbReference type="SUPFAM" id="SSF103473">
    <property type="entry name" value="MFS general substrate transporter"/>
    <property type="match status" value="1"/>
</dbReference>
<organism evidence="7 8">
    <name type="scientific">Trichostrongylus colubriformis</name>
    <name type="common">Black scour worm</name>
    <dbReference type="NCBI Taxonomy" id="6319"/>
    <lineage>
        <taxon>Eukaryota</taxon>
        <taxon>Metazoa</taxon>
        <taxon>Ecdysozoa</taxon>
        <taxon>Nematoda</taxon>
        <taxon>Chromadorea</taxon>
        <taxon>Rhabditida</taxon>
        <taxon>Rhabditina</taxon>
        <taxon>Rhabditomorpha</taxon>
        <taxon>Strongyloidea</taxon>
        <taxon>Trichostrongylidae</taxon>
        <taxon>Trichostrongylus</taxon>
    </lineage>
</organism>
<evidence type="ECO:0000313" key="7">
    <source>
        <dbReference type="EMBL" id="KAK5975153.1"/>
    </source>
</evidence>
<evidence type="ECO:0000256" key="1">
    <source>
        <dbReference type="ARBA" id="ARBA00004141"/>
    </source>
</evidence>
<feature type="transmembrane region" description="Helical" evidence="6">
    <location>
        <begin position="276"/>
        <end position="297"/>
    </location>
</feature>
<feature type="region of interest" description="Disordered" evidence="5">
    <location>
        <begin position="308"/>
        <end position="424"/>
    </location>
</feature>
<feature type="compositionally biased region" description="Low complexity" evidence="5">
    <location>
        <begin position="322"/>
        <end position="339"/>
    </location>
</feature>
<dbReference type="Gene3D" id="1.20.1250.20">
    <property type="entry name" value="MFS general substrate transporter like domains"/>
    <property type="match status" value="1"/>
</dbReference>
<dbReference type="Proteomes" id="UP001331761">
    <property type="component" value="Unassembled WGS sequence"/>
</dbReference>
<comment type="subcellular location">
    <subcellularLocation>
        <location evidence="1">Membrane</location>
        <topology evidence="1">Multi-pass membrane protein</topology>
    </subcellularLocation>
</comment>
<feature type="transmembrane region" description="Helical" evidence="6">
    <location>
        <begin position="153"/>
        <end position="172"/>
    </location>
</feature>
<dbReference type="AlphaFoldDB" id="A0AAN8ILL1"/>
<evidence type="ECO:0000256" key="3">
    <source>
        <dbReference type="ARBA" id="ARBA00022989"/>
    </source>
</evidence>
<keyword evidence="8" id="KW-1185">Reference proteome</keyword>
<evidence type="ECO:0000256" key="2">
    <source>
        <dbReference type="ARBA" id="ARBA00022692"/>
    </source>
</evidence>